<evidence type="ECO:0000313" key="3">
    <source>
        <dbReference type="Proteomes" id="UP000245591"/>
    </source>
</evidence>
<dbReference type="GO" id="GO:0006270">
    <property type="term" value="P:DNA replication initiation"/>
    <property type="evidence" value="ECO:0007669"/>
    <property type="project" value="TreeGrafter"/>
</dbReference>
<keyword evidence="3" id="KW-1185">Reference proteome</keyword>
<evidence type="ECO:0000259" key="1">
    <source>
        <dbReference type="Pfam" id="PF00004"/>
    </source>
</evidence>
<reference evidence="2 3" key="1">
    <citation type="journal article" date="2018" name="MBio">
        <title>Comparative Genomics Reveals the Core Gene Toolbox for the Fungus-Insect Symbiosis.</title>
        <authorList>
            <person name="Wang Y."/>
            <person name="Stata M."/>
            <person name="Wang W."/>
            <person name="Stajich J.E."/>
            <person name="White M.M."/>
            <person name="Moncalvo J.M."/>
        </authorList>
    </citation>
    <scope>NUCLEOTIDE SEQUENCE [LARGE SCALE GENOMIC DNA]</scope>
    <source>
        <strain evidence="2 3">AUS-126-30</strain>
    </source>
</reference>
<dbReference type="Pfam" id="PF00004">
    <property type="entry name" value="AAA"/>
    <property type="match status" value="1"/>
</dbReference>
<evidence type="ECO:0000313" key="2">
    <source>
        <dbReference type="EMBL" id="PWA00612.1"/>
    </source>
</evidence>
<dbReference type="Gene3D" id="3.40.50.300">
    <property type="entry name" value="P-loop containing nucleotide triphosphate hydrolases"/>
    <property type="match status" value="1"/>
</dbReference>
<dbReference type="AlphaFoldDB" id="A0A2U1J690"/>
<accession>A0A2U1J690</accession>
<dbReference type="GO" id="GO:0003688">
    <property type="term" value="F:DNA replication origin binding"/>
    <property type="evidence" value="ECO:0007669"/>
    <property type="project" value="TreeGrafter"/>
</dbReference>
<dbReference type="GO" id="GO:0005664">
    <property type="term" value="C:nuclear origin of replication recognition complex"/>
    <property type="evidence" value="ECO:0007669"/>
    <property type="project" value="TreeGrafter"/>
</dbReference>
<comment type="caution">
    <text evidence="2">The sequence shown here is derived from an EMBL/GenBank/DDBJ whole genome shotgun (WGS) entry which is preliminary data.</text>
</comment>
<sequence length="243" mass="27957">MPSTITDKEYFRQQLILAKRCIIGRLSGRDESSVLVGIEKPYRTLFDTLERTIKYGESNSVMVLGPKSSGKSTMIKKVISDLELNYNQENEQNYYIVKLSGLIHSTDRIALKSIASQLHQNMNIEDTIIDSTPVIFILENFELFAMQPRQLLLYTLLDIAQSRQAPVAIVGVTNRMNVIDLLEKRVKSRFSHRQILVPLVSSSEEFLMIAYKNLLLPTDLYDIDQGFIAYFNSKIKLLMYFKF</sequence>
<dbReference type="GO" id="GO:0016887">
    <property type="term" value="F:ATP hydrolysis activity"/>
    <property type="evidence" value="ECO:0007669"/>
    <property type="project" value="InterPro"/>
</dbReference>
<dbReference type="PANTHER" id="PTHR12087">
    <property type="entry name" value="ORIGIN RECOGNITION COMPLEX SUBUNIT 4"/>
    <property type="match status" value="1"/>
</dbReference>
<protein>
    <recommendedName>
        <fullName evidence="1">ATPase AAA-type core domain-containing protein</fullName>
    </recommendedName>
</protein>
<dbReference type="EMBL" id="MBFU01000324">
    <property type="protein sequence ID" value="PWA00612.1"/>
    <property type="molecule type" value="Genomic_DNA"/>
</dbReference>
<dbReference type="Proteomes" id="UP000245591">
    <property type="component" value="Unassembled WGS sequence"/>
</dbReference>
<gene>
    <name evidence="2" type="ORF">BB558_003336</name>
</gene>
<dbReference type="SUPFAM" id="SSF52540">
    <property type="entry name" value="P-loop containing nucleoside triphosphate hydrolases"/>
    <property type="match status" value="1"/>
</dbReference>
<proteinExistence type="predicted"/>
<name>A0A2U1J690_SMIAN</name>
<dbReference type="GO" id="GO:0005524">
    <property type="term" value="F:ATP binding"/>
    <property type="evidence" value="ECO:0007669"/>
    <property type="project" value="InterPro"/>
</dbReference>
<dbReference type="InterPro" id="IPR016527">
    <property type="entry name" value="ORC4"/>
</dbReference>
<organism evidence="2 3">
    <name type="scientific">Smittium angustum</name>
    <dbReference type="NCBI Taxonomy" id="133377"/>
    <lineage>
        <taxon>Eukaryota</taxon>
        <taxon>Fungi</taxon>
        <taxon>Fungi incertae sedis</taxon>
        <taxon>Zoopagomycota</taxon>
        <taxon>Kickxellomycotina</taxon>
        <taxon>Harpellomycetes</taxon>
        <taxon>Harpellales</taxon>
        <taxon>Legeriomycetaceae</taxon>
        <taxon>Smittium</taxon>
    </lineage>
</organism>
<feature type="domain" description="ATPase AAA-type core" evidence="1">
    <location>
        <begin position="61"/>
        <end position="193"/>
    </location>
</feature>
<dbReference type="PANTHER" id="PTHR12087:SF0">
    <property type="entry name" value="ORIGIN RECOGNITION COMPLEX SUBUNIT 4"/>
    <property type="match status" value="1"/>
</dbReference>
<dbReference type="InterPro" id="IPR003959">
    <property type="entry name" value="ATPase_AAA_core"/>
</dbReference>
<dbReference type="InterPro" id="IPR027417">
    <property type="entry name" value="P-loop_NTPase"/>
</dbReference>